<evidence type="ECO:0000256" key="4">
    <source>
        <dbReference type="SAM" id="Phobius"/>
    </source>
</evidence>
<keyword evidence="4" id="KW-0472">Membrane</keyword>
<keyword evidence="3 6" id="KW-0808">Transferase</keyword>
<dbReference type="InterPro" id="IPR029044">
    <property type="entry name" value="Nucleotide-diphossugar_trans"/>
</dbReference>
<dbReference type="HOGENOM" id="CLU_046109_0_0_6"/>
<dbReference type="Pfam" id="PF00535">
    <property type="entry name" value="Glycos_transf_2"/>
    <property type="match status" value="1"/>
</dbReference>
<gene>
    <name evidence="6" type="ordered locus">M5M_08865</name>
</gene>
<accession>K4KL53</accession>
<dbReference type="STRING" id="1117647.M5M_08865"/>
<keyword evidence="4" id="KW-0812">Transmembrane</keyword>
<evidence type="ECO:0000256" key="3">
    <source>
        <dbReference type="ARBA" id="ARBA00022679"/>
    </source>
</evidence>
<sequence length="382" mass="42606">MLTAAFWISLLGVVYSYFLYPFILLLLTKAKNAKPSAENITNELPFVSLVITAYNEERNIADKLDDTLKVTYPGQLEIIVASDGSTDKTDEIVNAYADRGVKLVRPEQRLGKENAQKHAIAHCAGSIVVFSDVSTKIPEDALVHVVKYFDDPRIGAISSEDRFIANDNNETPGEGLYVRYEMWLRSLESKLAGLVGLSGSFFAARINICQEWDIRSPSDFNTALQCARQGYKAVTAPDVLGYYKDLADPKKEYQRKLRTVIRGMTAVSRNPACLNPLAFGLFAFQLFSHKIMRWLVPCFMVACLFLNAILVMSGGAWIYQALLACQLGFYSLALLGHALPALQSVSVIRLMVFFVRVNFALLDAGIQFVSGKRMTVWEPSKR</sequence>
<evidence type="ECO:0000259" key="5">
    <source>
        <dbReference type="Pfam" id="PF00535"/>
    </source>
</evidence>
<dbReference type="RefSeq" id="WP_015047125.1">
    <property type="nucleotide sequence ID" value="NC_018868.3"/>
</dbReference>
<dbReference type="PANTHER" id="PTHR43630:SF1">
    <property type="entry name" value="POLY-BETA-1,6-N-ACETYL-D-GLUCOSAMINE SYNTHASE"/>
    <property type="match status" value="1"/>
</dbReference>
<dbReference type="AlphaFoldDB" id="K4KL53"/>
<feature type="transmembrane region" description="Helical" evidence="4">
    <location>
        <begin position="294"/>
        <end position="311"/>
    </location>
</feature>
<feature type="transmembrane region" description="Helical" evidence="4">
    <location>
        <begin position="347"/>
        <end position="369"/>
    </location>
</feature>
<keyword evidence="2" id="KW-0328">Glycosyltransferase</keyword>
<dbReference type="Proteomes" id="UP000000466">
    <property type="component" value="Chromosome"/>
</dbReference>
<dbReference type="InterPro" id="IPR001173">
    <property type="entry name" value="Glyco_trans_2-like"/>
</dbReference>
<comment type="similarity">
    <text evidence="1">Belongs to the glycosyltransferase 2 family.</text>
</comment>
<keyword evidence="4" id="KW-1133">Transmembrane helix</keyword>
<feature type="transmembrane region" description="Helical" evidence="4">
    <location>
        <begin position="317"/>
        <end position="335"/>
    </location>
</feature>
<dbReference type="GO" id="GO:0016757">
    <property type="term" value="F:glycosyltransferase activity"/>
    <property type="evidence" value="ECO:0007669"/>
    <property type="project" value="UniProtKB-KW"/>
</dbReference>
<evidence type="ECO:0000256" key="2">
    <source>
        <dbReference type="ARBA" id="ARBA00022676"/>
    </source>
</evidence>
<reference evidence="6 7" key="1">
    <citation type="journal article" date="2013" name="Genome Announc.">
        <title>Complete genome sequence of Simiduia agarivorans SA1(T), a marine bacterium able to degrade a variety of polysaccharides.</title>
        <authorList>
            <person name="Lin S.Y."/>
            <person name="Shieh W.Y."/>
            <person name="Chen J.S."/>
            <person name="Tang S.L."/>
        </authorList>
    </citation>
    <scope>NUCLEOTIDE SEQUENCE [LARGE SCALE GENOMIC DNA]</scope>
    <source>
        <strain evidence="7">DSM 21679 / JCM 13881 / BCRC 17597 / SA1</strain>
    </source>
</reference>
<dbReference type="PANTHER" id="PTHR43630">
    <property type="entry name" value="POLY-BETA-1,6-N-ACETYL-D-GLUCOSAMINE SYNTHASE"/>
    <property type="match status" value="1"/>
</dbReference>
<dbReference type="Gene3D" id="3.90.550.10">
    <property type="entry name" value="Spore Coat Polysaccharide Biosynthesis Protein SpsA, Chain A"/>
    <property type="match status" value="1"/>
</dbReference>
<dbReference type="EMBL" id="CP003746">
    <property type="protein sequence ID" value="AFU98960.1"/>
    <property type="molecule type" value="Genomic_DNA"/>
</dbReference>
<dbReference type="OrthoDB" id="9766971at2"/>
<organism evidence="6 7">
    <name type="scientific">Simiduia agarivorans (strain DSM 21679 / JCM 13881 / BCRC 17597 / SA1)</name>
    <dbReference type="NCBI Taxonomy" id="1117647"/>
    <lineage>
        <taxon>Bacteria</taxon>
        <taxon>Pseudomonadati</taxon>
        <taxon>Pseudomonadota</taxon>
        <taxon>Gammaproteobacteria</taxon>
        <taxon>Cellvibrionales</taxon>
        <taxon>Cellvibrionaceae</taxon>
        <taxon>Simiduia</taxon>
    </lineage>
</organism>
<name>K4KL53_SIMAS</name>
<evidence type="ECO:0000313" key="6">
    <source>
        <dbReference type="EMBL" id="AFU98960.1"/>
    </source>
</evidence>
<evidence type="ECO:0000256" key="1">
    <source>
        <dbReference type="ARBA" id="ARBA00006739"/>
    </source>
</evidence>
<dbReference type="SUPFAM" id="SSF53448">
    <property type="entry name" value="Nucleotide-diphospho-sugar transferases"/>
    <property type="match status" value="1"/>
</dbReference>
<dbReference type="eggNOG" id="COG1215">
    <property type="taxonomic scope" value="Bacteria"/>
</dbReference>
<dbReference type="CDD" id="cd06439">
    <property type="entry name" value="CESA_like_1"/>
    <property type="match status" value="1"/>
</dbReference>
<keyword evidence="7" id="KW-1185">Reference proteome</keyword>
<proteinExistence type="inferred from homology"/>
<evidence type="ECO:0000313" key="7">
    <source>
        <dbReference type="Proteomes" id="UP000000466"/>
    </source>
</evidence>
<protein>
    <submittedName>
        <fullName evidence="6">Glycosyl transferase family protein</fullName>
    </submittedName>
</protein>
<feature type="transmembrane region" description="Helical" evidence="4">
    <location>
        <begin position="6"/>
        <end position="27"/>
    </location>
</feature>
<dbReference type="KEGG" id="saga:M5M_08865"/>
<feature type="domain" description="Glycosyltransferase 2-like" evidence="5">
    <location>
        <begin position="48"/>
        <end position="176"/>
    </location>
</feature>